<dbReference type="InterPro" id="IPR038375">
    <property type="entry name" value="NDUFAF7_sf"/>
</dbReference>
<keyword evidence="2" id="KW-1185">Reference proteome</keyword>
<gene>
    <name evidence="1" type="ORF">P5G61_01895</name>
</gene>
<comment type="caution">
    <text evidence="1">The sequence shown here is derived from an EMBL/GenBank/DDBJ whole genome shotgun (WGS) entry which is preliminary data.</text>
</comment>
<dbReference type="Proteomes" id="UP001174205">
    <property type="component" value="Unassembled WGS sequence"/>
</dbReference>
<dbReference type="InterPro" id="IPR029063">
    <property type="entry name" value="SAM-dependent_MTases_sf"/>
</dbReference>
<dbReference type="InterPro" id="IPR011990">
    <property type="entry name" value="TPR-like_helical_dom_sf"/>
</dbReference>
<dbReference type="SUPFAM" id="SSF48452">
    <property type="entry name" value="TPR-like"/>
    <property type="match status" value="1"/>
</dbReference>
<evidence type="ECO:0000313" key="1">
    <source>
        <dbReference type="EMBL" id="MDN4599965.1"/>
    </source>
</evidence>
<protein>
    <submittedName>
        <fullName evidence="1">Tetratricopeptide repeat protein</fullName>
    </submittedName>
</protein>
<sequence length="519" mass="59751">MMQNEGQRFRFSEAPVWDWQRAYYEQKGLHAWTENQVPQYITSNPMIATAYAEMIFGFLQDLASKGKTTETVTILELGAGVGRLAHQILLKLIALKDFAGLELPAFRYVMTDLVEDNVLGWRAHPSMQSFIDQGILDFARFDAIQDTELNLVVAGTAIRPGDLKQPLLLIANYFFDSIPQELIYVGEGEIYECDVLVQSSAPSSLYSKPDELLENMTLSYEYRRAPEYSAENYPYHELIALYKEELEDSHILFPTIGLSCLERLNTLSDSGYVLITADKGDHRLDNWKFAEPPEFVLHGSFSLTANYHAIQYILEQRGAHTRFTTHHYKDLNVGCMLMLDEPLGYVNTRLAYHRFVERFGPDDFFSIKEWMDDQVERMELKQILPFWRLGGYDAEFLIHSANRISSLLPDASDEEMLDIQSGIHIMWSSYYAMERQGDVAFLAGQLLYGMYMYEDAKRFLELSLDADSRKQNSAVLYDLAVCCYELELEEETLAYTRKVLALEPEHEEAMDLLNSFECL</sequence>
<dbReference type="RefSeq" id="WP_301244310.1">
    <property type="nucleotide sequence ID" value="NZ_JAROCD010000001.1"/>
</dbReference>
<dbReference type="Gene3D" id="3.40.50.12710">
    <property type="match status" value="1"/>
</dbReference>
<proteinExistence type="predicted"/>
<name>A0ABT8J4I2_9BACL</name>
<dbReference type="Gene3D" id="1.25.40.10">
    <property type="entry name" value="Tetratricopeptide repeat domain"/>
    <property type="match status" value="1"/>
</dbReference>
<dbReference type="SUPFAM" id="SSF53335">
    <property type="entry name" value="S-adenosyl-L-methionine-dependent methyltransferases"/>
    <property type="match status" value="1"/>
</dbReference>
<organism evidence="1 2">
    <name type="scientific">Paenibacillus vandeheii</name>
    <dbReference type="NCBI Taxonomy" id="3035917"/>
    <lineage>
        <taxon>Bacteria</taxon>
        <taxon>Bacillati</taxon>
        <taxon>Bacillota</taxon>
        <taxon>Bacilli</taxon>
        <taxon>Bacillales</taxon>
        <taxon>Paenibacillaceae</taxon>
        <taxon>Paenibacillus</taxon>
    </lineage>
</organism>
<reference evidence="1" key="1">
    <citation type="submission" date="2023-03" db="EMBL/GenBank/DDBJ databases">
        <title>MT1 and MT2 Draft Genomes of Novel Species.</title>
        <authorList>
            <person name="Venkateswaran K."/>
        </authorList>
    </citation>
    <scope>NUCLEOTIDE SEQUENCE</scope>
    <source>
        <strain evidence="1">F6_3S_P_1C</strain>
    </source>
</reference>
<evidence type="ECO:0000313" key="2">
    <source>
        <dbReference type="Proteomes" id="UP001174205"/>
    </source>
</evidence>
<dbReference type="EMBL" id="JAROCD010000001">
    <property type="protein sequence ID" value="MDN4599965.1"/>
    <property type="molecule type" value="Genomic_DNA"/>
</dbReference>
<accession>A0ABT8J4I2</accession>